<dbReference type="Proteomes" id="UP001596189">
    <property type="component" value="Unassembled WGS sequence"/>
</dbReference>
<sequence>MPSPWWTECLLYEVYVRSFADANGDGVGDLAGVAAHLDHLVDLGVDALWLTPFYRSPQADHGYDVSDHRAVDPLFGDLAAFDELVARAHARGLRVVVDVVPNHVSVEHPWFVEAVASPPGSPARRRFHVRPGRDDGAAPPNDWQSIFGGPAWTRLPDGEWYLHLFDPAQPDVNWAHPDVTAEYESIVRFWLDRGADGLRVDAAGALSKHPDYPDTIEGEPSPFSDRAETLEIYRGWRRVLDEYQPPRLLLAEAWGTPQVVSRYAAPGLMDATFTFEVLYTPFEASALRSLVDAYLRGASDGEHLPSWVVGSHDSTRAATRWPDGADAAMLLLALALPGGFCLYAGDELGLPEVDLPVEARQDPTVRRSGGQDLGRDGARVPLPWSGSGRTFGFSPDDAMTPPWLPQPGSWGSRSVQVQRADGGSRLNLVRAAISLRRSLWRGAGSLTWVPERSGRDDVLQLSRGEVHCALTTGERGWPLPPGSEVLLTSRPFGDGVLPPRSAVWFR</sequence>
<dbReference type="InterPro" id="IPR017853">
    <property type="entry name" value="GH"/>
</dbReference>
<comment type="caution">
    <text evidence="3">The sequence shown here is derived from an EMBL/GenBank/DDBJ whole genome shotgun (WGS) entry which is preliminary data.</text>
</comment>
<keyword evidence="4" id="KW-1185">Reference proteome</keyword>
<dbReference type="GO" id="GO:0016787">
    <property type="term" value="F:hydrolase activity"/>
    <property type="evidence" value="ECO:0007669"/>
    <property type="project" value="UniProtKB-KW"/>
</dbReference>
<dbReference type="Gene3D" id="3.20.20.80">
    <property type="entry name" value="Glycosidases"/>
    <property type="match status" value="1"/>
</dbReference>
<dbReference type="EMBL" id="JBHSRD010000003">
    <property type="protein sequence ID" value="MFC6007421.1"/>
    <property type="molecule type" value="Genomic_DNA"/>
</dbReference>
<evidence type="ECO:0000313" key="4">
    <source>
        <dbReference type="Proteomes" id="UP001596189"/>
    </source>
</evidence>
<organism evidence="3 4">
    <name type="scientific">Angustibacter luteus</name>
    <dbReference type="NCBI Taxonomy" id="658456"/>
    <lineage>
        <taxon>Bacteria</taxon>
        <taxon>Bacillati</taxon>
        <taxon>Actinomycetota</taxon>
        <taxon>Actinomycetes</taxon>
        <taxon>Kineosporiales</taxon>
        <taxon>Kineosporiaceae</taxon>
    </lineage>
</organism>
<evidence type="ECO:0000313" key="3">
    <source>
        <dbReference type="EMBL" id="MFC6007421.1"/>
    </source>
</evidence>
<dbReference type="SMART" id="SM00642">
    <property type="entry name" value="Aamy"/>
    <property type="match status" value="1"/>
</dbReference>
<dbReference type="InterPro" id="IPR045857">
    <property type="entry name" value="O16G_dom_2"/>
</dbReference>
<dbReference type="Gene3D" id="3.90.400.10">
    <property type="entry name" value="Oligo-1,6-glucosidase, Domain 2"/>
    <property type="match status" value="1"/>
</dbReference>
<name>A0ABW1JDJ2_9ACTN</name>
<feature type="domain" description="Glycosyl hydrolase family 13 catalytic" evidence="2">
    <location>
        <begin position="13"/>
        <end position="379"/>
    </location>
</feature>
<comment type="similarity">
    <text evidence="1">Belongs to the glycosyl hydrolase 13 family.</text>
</comment>
<dbReference type="SUPFAM" id="SSF51445">
    <property type="entry name" value="(Trans)glycosidases"/>
    <property type="match status" value="1"/>
</dbReference>
<dbReference type="RefSeq" id="WP_345716221.1">
    <property type="nucleotide sequence ID" value="NZ_BAABFP010000004.1"/>
</dbReference>
<evidence type="ECO:0000259" key="2">
    <source>
        <dbReference type="SMART" id="SM00642"/>
    </source>
</evidence>
<keyword evidence="3" id="KW-0378">Hydrolase</keyword>
<gene>
    <name evidence="3" type="ORF">ACFQDO_09800</name>
</gene>
<proteinExistence type="inferred from homology"/>
<protein>
    <submittedName>
        <fullName evidence="3">Alpha-amylase family glycosyl hydrolase</fullName>
    </submittedName>
</protein>
<reference evidence="4" key="1">
    <citation type="journal article" date="2019" name="Int. J. Syst. Evol. Microbiol.">
        <title>The Global Catalogue of Microorganisms (GCM) 10K type strain sequencing project: providing services to taxonomists for standard genome sequencing and annotation.</title>
        <authorList>
            <consortium name="The Broad Institute Genomics Platform"/>
            <consortium name="The Broad Institute Genome Sequencing Center for Infectious Disease"/>
            <person name="Wu L."/>
            <person name="Ma J."/>
        </authorList>
    </citation>
    <scope>NUCLEOTIDE SEQUENCE [LARGE SCALE GENOMIC DNA]</scope>
    <source>
        <strain evidence="4">KACC 14249</strain>
    </source>
</reference>
<dbReference type="Pfam" id="PF00128">
    <property type="entry name" value="Alpha-amylase"/>
    <property type="match status" value="1"/>
</dbReference>
<dbReference type="PANTHER" id="PTHR10357">
    <property type="entry name" value="ALPHA-AMYLASE FAMILY MEMBER"/>
    <property type="match status" value="1"/>
</dbReference>
<dbReference type="PANTHER" id="PTHR10357:SF179">
    <property type="entry name" value="NEUTRAL AND BASIC AMINO ACID TRANSPORT PROTEIN RBAT"/>
    <property type="match status" value="1"/>
</dbReference>
<accession>A0ABW1JDJ2</accession>
<dbReference type="InterPro" id="IPR006047">
    <property type="entry name" value="GH13_cat_dom"/>
</dbReference>
<evidence type="ECO:0000256" key="1">
    <source>
        <dbReference type="ARBA" id="ARBA00008061"/>
    </source>
</evidence>